<evidence type="ECO:0000256" key="2">
    <source>
        <dbReference type="ARBA" id="ARBA00010488"/>
    </source>
</evidence>
<dbReference type="PROSITE" id="PS50005">
    <property type="entry name" value="TPR"/>
    <property type="match status" value="2"/>
</dbReference>
<keyword evidence="3" id="KW-1003">Cell membrane</keyword>
<reference evidence="9 10" key="1">
    <citation type="submission" date="2021-08" db="EMBL/GenBank/DDBJ databases">
        <title>Helicobacter spp. isolated from feces of Anatolian Ground Squirrel (Spermophilus xanthoprymnus) in Turkey.</title>
        <authorList>
            <person name="Aydin F."/>
            <person name="Abay S."/>
            <person name="Kayman T."/>
            <person name="Karakaya E."/>
            <person name="Saticioglu I.B."/>
        </authorList>
    </citation>
    <scope>NUCLEOTIDE SEQUENCE [LARGE SCALE GENOMIC DNA]</scope>
    <source>
        <strain evidence="9 10">Faydin-H70</strain>
    </source>
</reference>
<dbReference type="Pfam" id="PF04464">
    <property type="entry name" value="Glyphos_transf"/>
    <property type="match status" value="1"/>
</dbReference>
<evidence type="ECO:0000256" key="1">
    <source>
        <dbReference type="ARBA" id="ARBA00004202"/>
    </source>
</evidence>
<dbReference type="Pfam" id="PF13181">
    <property type="entry name" value="TPR_8"/>
    <property type="match status" value="2"/>
</dbReference>
<dbReference type="Gene3D" id="3.40.50.12580">
    <property type="match status" value="1"/>
</dbReference>
<dbReference type="InterPro" id="IPR051612">
    <property type="entry name" value="Teichoic_Acid_Biosynth"/>
</dbReference>
<protein>
    <submittedName>
        <fullName evidence="9">CDP-glycerol glycerophosphotransferase family protein</fullName>
    </submittedName>
</protein>
<dbReference type="Gene3D" id="3.40.50.2000">
    <property type="entry name" value="Glycogen Phosphorylase B"/>
    <property type="match status" value="2"/>
</dbReference>
<dbReference type="SUPFAM" id="SSF53756">
    <property type="entry name" value="UDP-Glycosyltransferase/glycogen phosphorylase"/>
    <property type="match status" value="2"/>
</dbReference>
<evidence type="ECO:0000313" key="10">
    <source>
        <dbReference type="Proteomes" id="UP000700059"/>
    </source>
</evidence>
<dbReference type="Gene3D" id="1.25.40.10">
    <property type="entry name" value="Tetratricopeptide repeat domain"/>
    <property type="match status" value="3"/>
</dbReference>
<proteinExistence type="inferred from homology"/>
<sequence length="1156" mass="136246">MKILAFWVFYLWAMKIYHKDKNYGKALEFYEKARKFNPSFAKNYFKMGMCYHKMQDYANAEFFIQKALELKPQNSKWKKQLSVEQSSNIVFIQAQRLYWKDIIDIETELREGKKSFILYFELAGALLEMHRFLQSAKAYEEALKFCKDKGMLSKLYYEMGFAYEKASTEEQKEEYLTQAKEAYKKATLYDEDFDSKRYGVGVFHEQNQRWEFAKNAYLEKIYKQDSKDLEKLCLEDLHTCEDSELFYKVARVFDILSEHERAEFFFEKALEINYQNAQTHYYLGIVCEKQGKFEKASFAYKEAVRRQNSFKSEWFYRLGLTLQKVGKKDEALKTFESLQTINFAPFIQISQGAGGGGFMMNLYKNKTLKQRAMYTHFYENLELEWKTILYESFHGRLMSCNPYAIFKALLKDERFKDYTHIWVISDSSFIQKKYAKLKNLILVSRNSDLYLRYLASAKYLINNTTFPPYFLRKEGQLYLNTWHGTALKTLGKHIKTSFMEHNNTQRNFLQSTHIINPNAFMQDVLLKDYDIDEIYSGKALISGYARVDLSLKKAFSKEQEEEFTKEKQSLKEHFCIKEGEKVLLYAPTFRGHFGNADFAYENITKLLQELSVMPFKVLFKGHHETLRYIEDEEKRICDANDREIDTNELLSIVDILITDYSSIAFDFMPLNRPIIFFAYDYMQYQQQRGMYFNFQDLGIKPATSIKEVKALLSDTNFLNVKEPFAHLKERFFPLDDGLSTQRVIDFFFFGIYDESKLFKNMSKKTKLLFFQGGFMANGITSAFKNLIANVDREKFSIHLAIEGGIDAFPERLALFNEVKDSCKVLPKVGTLNLSFVEYELMRNFFIERNAAQEKIFAKAWQREFRRLYGESRFDSLIQYDGYNRYFSYLFAYAEAKKFIYLHNDMQGEFYKRFPYLRGIFYLYKRFDALLSVSEQTTEQNAKNLALSYGINEDKFKTAFNFINDNEVLEKSKLPLTQKDLGYFKKDYTTFINIARLSVEKDQTSLIEAFVSFHKEFPKTRLLILGDGPLKKNLEILVKKLQAEKYIFLLGFAPNPYNFLKQSDIFVLSSQHEGQALVLAEAMILHKKILCTDFACAKDFLGENAYGLVVPRGSSGILKGLKEIYTKDFNFLDFDVKTYNEKRKKEFQNFFGEKIGE</sequence>
<dbReference type="SUPFAM" id="SSF48452">
    <property type="entry name" value="TPR-like"/>
    <property type="match status" value="1"/>
</dbReference>
<comment type="subcellular location">
    <subcellularLocation>
        <location evidence="1">Cell membrane</location>
        <topology evidence="1">Peripheral membrane protein</topology>
    </subcellularLocation>
</comment>
<keyword evidence="5" id="KW-0777">Teichoic acid biosynthesis</keyword>
<dbReference type="InterPro" id="IPR007554">
    <property type="entry name" value="Glycerophosphate_synth"/>
</dbReference>
<dbReference type="PANTHER" id="PTHR37316:SF3">
    <property type="entry name" value="TEICHOIC ACID GLYCEROL-PHOSPHATE TRANSFERASE"/>
    <property type="match status" value="1"/>
</dbReference>
<dbReference type="Pfam" id="PF00534">
    <property type="entry name" value="Glycos_transf_1"/>
    <property type="match status" value="1"/>
</dbReference>
<dbReference type="Proteomes" id="UP000700059">
    <property type="component" value="Unassembled WGS sequence"/>
</dbReference>
<feature type="repeat" description="TPR" evidence="7">
    <location>
        <begin position="243"/>
        <end position="276"/>
    </location>
</feature>
<dbReference type="PROSITE" id="PS50293">
    <property type="entry name" value="TPR_REGION"/>
    <property type="match status" value="1"/>
</dbReference>
<evidence type="ECO:0000256" key="3">
    <source>
        <dbReference type="ARBA" id="ARBA00022475"/>
    </source>
</evidence>
<dbReference type="InterPro" id="IPR011990">
    <property type="entry name" value="TPR-like_helical_dom_sf"/>
</dbReference>
<dbReference type="InterPro" id="IPR043149">
    <property type="entry name" value="TagF_N"/>
</dbReference>
<evidence type="ECO:0000313" key="9">
    <source>
        <dbReference type="EMBL" id="MBX7491157.1"/>
    </source>
</evidence>
<evidence type="ECO:0000256" key="4">
    <source>
        <dbReference type="ARBA" id="ARBA00022679"/>
    </source>
</evidence>
<gene>
    <name evidence="9" type="ORF">K4G57_06740</name>
</gene>
<feature type="repeat" description="TPR" evidence="7">
    <location>
        <begin position="41"/>
        <end position="74"/>
    </location>
</feature>
<accession>A0ABS7JP56</accession>
<dbReference type="InterPro" id="IPR001296">
    <property type="entry name" value="Glyco_trans_1"/>
</dbReference>
<evidence type="ECO:0000256" key="7">
    <source>
        <dbReference type="PROSITE-ProRule" id="PRU00339"/>
    </source>
</evidence>
<dbReference type="Gene3D" id="3.40.50.11820">
    <property type="match status" value="1"/>
</dbReference>
<dbReference type="InterPro" id="IPR043148">
    <property type="entry name" value="TagF_C"/>
</dbReference>
<comment type="caution">
    <text evidence="9">The sequence shown here is derived from an EMBL/GenBank/DDBJ whole genome shotgun (WGS) entry which is preliminary data.</text>
</comment>
<comment type="similarity">
    <text evidence="2">Belongs to the CDP-glycerol glycerophosphotransferase family.</text>
</comment>
<name>A0ABS7JP56_9HELI</name>
<dbReference type="RefSeq" id="WP_221561820.1">
    <property type="nucleotide sequence ID" value="NZ_JAIGYQ010000009.1"/>
</dbReference>
<keyword evidence="7" id="KW-0802">TPR repeat</keyword>
<dbReference type="EMBL" id="JAIGYQ010000009">
    <property type="protein sequence ID" value="MBX7491157.1"/>
    <property type="molecule type" value="Genomic_DNA"/>
</dbReference>
<keyword evidence="6" id="KW-0472">Membrane</keyword>
<keyword evidence="4" id="KW-0808">Transferase</keyword>
<evidence type="ECO:0000256" key="6">
    <source>
        <dbReference type="ARBA" id="ARBA00023136"/>
    </source>
</evidence>
<evidence type="ECO:0000259" key="8">
    <source>
        <dbReference type="Pfam" id="PF00534"/>
    </source>
</evidence>
<keyword evidence="10" id="KW-1185">Reference proteome</keyword>
<dbReference type="InterPro" id="IPR019734">
    <property type="entry name" value="TPR_rpt"/>
</dbReference>
<feature type="domain" description="Glycosyl transferase family 1" evidence="8">
    <location>
        <begin position="984"/>
        <end position="1113"/>
    </location>
</feature>
<evidence type="ECO:0000256" key="5">
    <source>
        <dbReference type="ARBA" id="ARBA00022944"/>
    </source>
</evidence>
<dbReference type="SMART" id="SM00028">
    <property type="entry name" value="TPR"/>
    <property type="match status" value="6"/>
</dbReference>
<organism evidence="9 10">
    <name type="scientific">Helicobacter turcicus</name>
    <dbReference type="NCBI Taxonomy" id="2867412"/>
    <lineage>
        <taxon>Bacteria</taxon>
        <taxon>Pseudomonadati</taxon>
        <taxon>Campylobacterota</taxon>
        <taxon>Epsilonproteobacteria</taxon>
        <taxon>Campylobacterales</taxon>
        <taxon>Helicobacteraceae</taxon>
        <taxon>Helicobacter</taxon>
    </lineage>
</organism>
<dbReference type="CDD" id="cd03811">
    <property type="entry name" value="GT4_GT28_WabH-like"/>
    <property type="match status" value="1"/>
</dbReference>
<dbReference type="PANTHER" id="PTHR37316">
    <property type="entry name" value="TEICHOIC ACID GLYCEROL-PHOSPHATE PRIMASE"/>
    <property type="match status" value="1"/>
</dbReference>